<proteinExistence type="predicted"/>
<organism evidence="2 3">
    <name type="scientific">Cryobacterium arcticum</name>
    <dbReference type="NCBI Taxonomy" id="670052"/>
    <lineage>
        <taxon>Bacteria</taxon>
        <taxon>Bacillati</taxon>
        <taxon>Actinomycetota</taxon>
        <taxon>Actinomycetes</taxon>
        <taxon>Micrococcales</taxon>
        <taxon>Microbacteriaceae</taxon>
        <taxon>Cryobacterium</taxon>
    </lineage>
</organism>
<protein>
    <submittedName>
        <fullName evidence="2">Uncharacterized protein</fullName>
    </submittedName>
</protein>
<comment type="caution">
    <text evidence="2">The sequence shown here is derived from an EMBL/GenBank/DDBJ whole genome shotgun (WGS) entry which is preliminary data.</text>
</comment>
<dbReference type="RefSeq" id="WP_110127482.1">
    <property type="nucleotide sequence ID" value="NZ_QHLY01000012.1"/>
</dbReference>
<dbReference type="AlphaFoldDB" id="A0A317ZPI5"/>
<evidence type="ECO:0000313" key="2">
    <source>
        <dbReference type="EMBL" id="PXA67808.1"/>
    </source>
</evidence>
<name>A0A317ZPI5_9MICO</name>
<evidence type="ECO:0000256" key="1">
    <source>
        <dbReference type="SAM" id="Phobius"/>
    </source>
</evidence>
<evidence type="ECO:0000313" key="3">
    <source>
        <dbReference type="Proteomes" id="UP000246722"/>
    </source>
</evidence>
<gene>
    <name evidence="2" type="ORF">CTB96_14075</name>
</gene>
<accession>A0A317ZPI5</accession>
<keyword evidence="3" id="KW-1185">Reference proteome</keyword>
<sequence length="194" mass="20770">MTTTEQRTLKPAGWLRRNAWALVAIAVLLPATLGIMFANQWIGYFEEWPSRPVDAAAGETLDYGNARWSIVATERVPGTSSAGRERDLPDGTDLVVVTVRVDPTGFGPDGVPDLCTVRLEESGGTTPTRSWANGGAISLDGSGPDLVSCSSELKTPYTFDAQFIVPTDAGESSEFTVGISVVTELPEYARFALE</sequence>
<reference evidence="2 3" key="1">
    <citation type="submission" date="2018-05" db="EMBL/GenBank/DDBJ databases">
        <title>Genetic diversity of glacier-inhabiting Cryobacterium bacteria in China and description of Cryobacterium mengkeensis sp. nov. and Arthrobacter glacialis sp. nov.</title>
        <authorList>
            <person name="Liu Q."/>
            <person name="Xin Y.-H."/>
        </authorList>
    </citation>
    <scope>NUCLEOTIDE SEQUENCE [LARGE SCALE GENOMIC DNA]</scope>
    <source>
        <strain evidence="2 3">SK-1</strain>
    </source>
</reference>
<keyword evidence="1" id="KW-0812">Transmembrane</keyword>
<feature type="transmembrane region" description="Helical" evidence="1">
    <location>
        <begin position="20"/>
        <end position="42"/>
    </location>
</feature>
<keyword evidence="1" id="KW-0472">Membrane</keyword>
<dbReference type="Proteomes" id="UP000246722">
    <property type="component" value="Unassembled WGS sequence"/>
</dbReference>
<dbReference type="OrthoDB" id="5113505at2"/>
<dbReference type="EMBL" id="QHLY01000012">
    <property type="protein sequence ID" value="PXA67808.1"/>
    <property type="molecule type" value="Genomic_DNA"/>
</dbReference>
<keyword evidence="1" id="KW-1133">Transmembrane helix</keyword>